<comment type="subunit">
    <text evidence="15">Homohexamer. Forms a ring that surrounds DNA.</text>
</comment>
<dbReference type="Proteomes" id="UP000315037">
    <property type="component" value="Unassembled WGS sequence"/>
</dbReference>
<dbReference type="SMART" id="SM00843">
    <property type="entry name" value="Ftsk_gamma"/>
    <property type="match status" value="1"/>
</dbReference>
<dbReference type="Gene3D" id="1.10.10.10">
    <property type="entry name" value="Winged helix-like DNA-binding domain superfamily/Winged helix DNA-binding domain"/>
    <property type="match status" value="1"/>
</dbReference>
<dbReference type="PANTHER" id="PTHR22683">
    <property type="entry name" value="SPORULATION PROTEIN RELATED"/>
    <property type="match status" value="1"/>
</dbReference>
<evidence type="ECO:0000256" key="8">
    <source>
        <dbReference type="ARBA" id="ARBA00022829"/>
    </source>
</evidence>
<dbReference type="EMBL" id="SORZ01000001">
    <property type="protein sequence ID" value="TPW36222.1"/>
    <property type="molecule type" value="Genomic_DNA"/>
</dbReference>
<dbReference type="SUPFAM" id="SSF52540">
    <property type="entry name" value="P-loop containing nucleoside triphosphate hydrolases"/>
    <property type="match status" value="1"/>
</dbReference>
<comment type="subcellular location">
    <subcellularLocation>
        <location evidence="1">Cell membrane</location>
        <topology evidence="1">Multi-pass membrane protein</topology>
    </subcellularLocation>
</comment>
<dbReference type="PANTHER" id="PTHR22683:SF41">
    <property type="entry name" value="DNA TRANSLOCASE FTSK"/>
    <property type="match status" value="1"/>
</dbReference>
<dbReference type="Pfam" id="PF13491">
    <property type="entry name" value="FtsK_4TM"/>
    <property type="match status" value="1"/>
</dbReference>
<gene>
    <name evidence="20" type="ORF">E3202_03735</name>
</gene>
<dbReference type="GO" id="GO:0007059">
    <property type="term" value="P:chromosome segregation"/>
    <property type="evidence" value="ECO:0007669"/>
    <property type="project" value="UniProtKB-KW"/>
</dbReference>
<dbReference type="SUPFAM" id="SSF46785">
    <property type="entry name" value="Winged helix' DNA-binding domain"/>
    <property type="match status" value="1"/>
</dbReference>
<feature type="compositionally biased region" description="Acidic residues" evidence="17">
    <location>
        <begin position="903"/>
        <end position="915"/>
    </location>
</feature>
<evidence type="ECO:0000256" key="1">
    <source>
        <dbReference type="ARBA" id="ARBA00004651"/>
    </source>
</evidence>
<keyword evidence="5" id="KW-0132">Cell division</keyword>
<dbReference type="Gene3D" id="3.30.980.40">
    <property type="match status" value="1"/>
</dbReference>
<dbReference type="GO" id="GO:0003677">
    <property type="term" value="F:DNA binding"/>
    <property type="evidence" value="ECO:0007669"/>
    <property type="project" value="UniProtKB-KW"/>
</dbReference>
<comment type="caution">
    <text evidence="20">The sequence shown here is derived from an EMBL/GenBank/DDBJ whole genome shotgun (WGS) entry which is preliminary data.</text>
</comment>
<evidence type="ECO:0000256" key="15">
    <source>
        <dbReference type="ARBA" id="ARBA00025923"/>
    </source>
</evidence>
<dbReference type="GO" id="GO:0051301">
    <property type="term" value="P:cell division"/>
    <property type="evidence" value="ECO:0007669"/>
    <property type="project" value="UniProtKB-KW"/>
</dbReference>
<comment type="similarity">
    <text evidence="2">Belongs to the FtsK/SpoIIIE/SftA family.</text>
</comment>
<keyword evidence="13" id="KW-0131">Cell cycle</keyword>
<keyword evidence="7 16" id="KW-0547">Nucleotide-binding</keyword>
<dbReference type="PROSITE" id="PS50901">
    <property type="entry name" value="FTSK"/>
    <property type="match status" value="1"/>
</dbReference>
<keyword evidence="8" id="KW-0159">Chromosome partition</keyword>
<evidence type="ECO:0000256" key="18">
    <source>
        <dbReference type="SAM" id="Phobius"/>
    </source>
</evidence>
<evidence type="ECO:0000256" key="2">
    <source>
        <dbReference type="ARBA" id="ARBA00006474"/>
    </source>
</evidence>
<evidence type="ECO:0000256" key="6">
    <source>
        <dbReference type="ARBA" id="ARBA00022692"/>
    </source>
</evidence>
<evidence type="ECO:0000256" key="7">
    <source>
        <dbReference type="ARBA" id="ARBA00022741"/>
    </source>
</evidence>
<keyword evidence="6 18" id="KW-0812">Transmembrane</keyword>
<evidence type="ECO:0000313" key="21">
    <source>
        <dbReference type="Proteomes" id="UP000315037"/>
    </source>
</evidence>
<proteinExistence type="inferred from homology"/>
<keyword evidence="11" id="KW-0238">DNA-binding</keyword>
<feature type="transmembrane region" description="Helical" evidence="18">
    <location>
        <begin position="84"/>
        <end position="108"/>
    </location>
</feature>
<dbReference type="AlphaFoldDB" id="A0A506USC9"/>
<evidence type="ECO:0000256" key="13">
    <source>
        <dbReference type="ARBA" id="ARBA00023306"/>
    </source>
</evidence>
<evidence type="ECO:0000256" key="16">
    <source>
        <dbReference type="PROSITE-ProRule" id="PRU00289"/>
    </source>
</evidence>
<feature type="binding site" evidence="16">
    <location>
        <begin position="549"/>
        <end position="556"/>
    </location>
    <ligand>
        <name>ATP</name>
        <dbReference type="ChEBI" id="CHEBI:30616"/>
    </ligand>
</feature>
<accession>A0A506USC9</accession>
<feature type="compositionally biased region" description="Basic and acidic residues" evidence="17">
    <location>
        <begin position="891"/>
        <end position="902"/>
    </location>
</feature>
<evidence type="ECO:0000256" key="3">
    <source>
        <dbReference type="ARBA" id="ARBA00020887"/>
    </source>
</evidence>
<evidence type="ECO:0000256" key="12">
    <source>
        <dbReference type="ARBA" id="ARBA00023136"/>
    </source>
</evidence>
<evidence type="ECO:0000256" key="4">
    <source>
        <dbReference type="ARBA" id="ARBA00022475"/>
    </source>
</evidence>
<dbReference type="Pfam" id="PF17854">
    <property type="entry name" value="FtsK_alpha"/>
    <property type="match status" value="1"/>
</dbReference>
<keyword evidence="12 18" id="KW-0472">Membrane</keyword>
<evidence type="ECO:0000256" key="10">
    <source>
        <dbReference type="ARBA" id="ARBA00022989"/>
    </source>
</evidence>
<feature type="transmembrane region" description="Helical" evidence="18">
    <location>
        <begin position="141"/>
        <end position="163"/>
    </location>
</feature>
<dbReference type="CDD" id="cd01127">
    <property type="entry name" value="TrwB_TraG_TraD_VirD4"/>
    <property type="match status" value="1"/>
</dbReference>
<organism evidence="20 21">
    <name type="scientific">Oecophyllibacter saccharovorans</name>
    <dbReference type="NCBI Taxonomy" id="2558360"/>
    <lineage>
        <taxon>Bacteria</taxon>
        <taxon>Pseudomonadati</taxon>
        <taxon>Pseudomonadota</taxon>
        <taxon>Alphaproteobacteria</taxon>
        <taxon>Acetobacterales</taxon>
        <taxon>Acetobacteraceae</taxon>
        <taxon>Oecophyllibacter</taxon>
    </lineage>
</organism>
<feature type="region of interest" description="Disordered" evidence="17">
    <location>
        <begin position="193"/>
        <end position="349"/>
    </location>
</feature>
<protein>
    <recommendedName>
        <fullName evidence="3">DNA translocase FtsK</fullName>
    </recommendedName>
</protein>
<evidence type="ECO:0000259" key="19">
    <source>
        <dbReference type="PROSITE" id="PS50901"/>
    </source>
</evidence>
<feature type="compositionally biased region" description="Pro residues" evidence="17">
    <location>
        <begin position="293"/>
        <end position="303"/>
    </location>
</feature>
<keyword evidence="9 16" id="KW-0067">ATP-binding</keyword>
<keyword evidence="4" id="KW-1003">Cell membrane</keyword>
<evidence type="ECO:0000256" key="17">
    <source>
        <dbReference type="SAM" id="MobiDB-lite"/>
    </source>
</evidence>
<evidence type="ECO:0000256" key="11">
    <source>
        <dbReference type="ARBA" id="ARBA00023125"/>
    </source>
</evidence>
<feature type="transmembrane region" description="Helical" evidence="18">
    <location>
        <begin position="51"/>
        <end position="72"/>
    </location>
</feature>
<evidence type="ECO:0000313" key="20">
    <source>
        <dbReference type="EMBL" id="TPW36222.1"/>
    </source>
</evidence>
<feature type="region of interest" description="Disordered" evidence="17">
    <location>
        <begin position="891"/>
        <end position="915"/>
    </location>
</feature>
<feature type="compositionally biased region" description="Gly residues" evidence="17">
    <location>
        <begin position="822"/>
        <end position="832"/>
    </location>
</feature>
<dbReference type="InterPro" id="IPR027417">
    <property type="entry name" value="P-loop_NTPase"/>
</dbReference>
<dbReference type="InterPro" id="IPR041027">
    <property type="entry name" value="FtsK_alpha"/>
</dbReference>
<comment type="function">
    <text evidence="14">Essential cell division protein that coordinates cell division and chromosome segregation. The N-terminus is involved in assembly of the cell-division machinery. The C-terminus functions as a DNA motor that moves dsDNA in an ATP-dependent manner towards the dif recombination site, which is located within the replication terminus region. Translocation stops specifically at Xer-dif sites, where FtsK interacts with the Xer recombinase, allowing activation of chromosome unlinking by recombination. FtsK orienting polar sequences (KOPS) guide the direction of DNA translocation. FtsK can remove proteins from DNA as it translocates, but translocation stops specifically at XerCD-dif site, thereby preventing removal of XerC and XerD from dif.</text>
</comment>
<reference evidence="20 21" key="1">
    <citation type="submission" date="2019-03" db="EMBL/GenBank/DDBJ databases">
        <title>The complete genome sequence of Neokomagataea sp. Jb2 NBRC113641.</title>
        <authorList>
            <person name="Chua K.-O."/>
            <person name="Chan K.-G."/>
            <person name="See-Too W.-S."/>
        </authorList>
    </citation>
    <scope>NUCLEOTIDE SEQUENCE [LARGE SCALE GENOMIC DNA]</scope>
    <source>
        <strain evidence="20 21">Jb2</strain>
    </source>
</reference>
<dbReference type="InterPro" id="IPR050206">
    <property type="entry name" value="FtsK/SpoIIIE/SftA"/>
</dbReference>
<evidence type="ECO:0000256" key="14">
    <source>
        <dbReference type="ARBA" id="ARBA00024784"/>
    </source>
</evidence>
<keyword evidence="21" id="KW-1185">Reference proteome</keyword>
<dbReference type="InterPro" id="IPR036390">
    <property type="entry name" value="WH_DNA-bd_sf"/>
</dbReference>
<dbReference type="InterPro" id="IPR018541">
    <property type="entry name" value="Ftsk_gamma"/>
</dbReference>
<dbReference type="GO" id="GO:0005524">
    <property type="term" value="F:ATP binding"/>
    <property type="evidence" value="ECO:0007669"/>
    <property type="project" value="UniProtKB-UniRule"/>
</dbReference>
<dbReference type="InterPro" id="IPR002543">
    <property type="entry name" value="FtsK_dom"/>
</dbReference>
<dbReference type="Gene3D" id="3.40.50.300">
    <property type="entry name" value="P-loop containing nucleotide triphosphate hydrolases"/>
    <property type="match status" value="1"/>
</dbReference>
<dbReference type="InterPro" id="IPR036388">
    <property type="entry name" value="WH-like_DNA-bd_sf"/>
</dbReference>
<keyword evidence="10 18" id="KW-1133">Transmembrane helix</keyword>
<dbReference type="InterPro" id="IPR025199">
    <property type="entry name" value="FtsK_4TM"/>
</dbReference>
<dbReference type="GO" id="GO:0005886">
    <property type="term" value="C:plasma membrane"/>
    <property type="evidence" value="ECO:0007669"/>
    <property type="project" value="UniProtKB-SubCell"/>
</dbReference>
<name>A0A506USC9_9PROT</name>
<evidence type="ECO:0000256" key="9">
    <source>
        <dbReference type="ARBA" id="ARBA00022840"/>
    </source>
</evidence>
<sequence>MELIGLGLLVVAVGMAAALFSFNPHDPSFNTATGTQPTNLFGRAGATVSDALIQMLGLGCILPVLVLLAWAWRLVRHHGMNAPLLRIVAALLLLPAAALFVGVLQLLLPGGQVAWPSASGLGGEVGASLGRKLLNAMQWEMGATGTVLGVMLALSLLGILVPLSMGLHGYEWRAVGRGLWALARWPVRAWRSLRGTPQPPSTTRVYQPQPVPARASVAGMNGTTLPSGFPRRQFGRAAPALPPQTETAPASTWVEPPQAAQSDLAPWERAMSGSETPEEANHGYGNYGAAPHTPEPQEPPPNPYAEMLAKIHRTSDSPPPPIPRQIDDEGDEEEYTQAPPPAAPSTPGQTLRRFISRSLGDGGGAPAPAGPAPYVQQAAPAPVAASAAPPAPTAAWEPPSLDLLNPPPPSGQTGLSEEALQANARLLESVLNDYGVQGSITGYRAGPVVTLYELEPAPGVRSARVIGLADDIARSLAVLSVRIATVPGRNVIGIEVPNAERETVYFPELLQTKAWTGSRGKLELALGKDIAGEPVFADLARMPHLLVAGTTGSGKSVGINAMILSLLYRLSPEDCRLILIDPKILELSIYDGIPHLMTPVVTEPPKAVSALKWAVQEMDRRYRLMADHQVRNISSYNDRIRRLRDSGEAPTRRIQTGFDPETGRPVFDEHRLPLEHLPYIVIVIDEMADLMMTAGKEIEAAVLRLAQKARAAGIHVIMATQRPSVDVITGTIKANFPTRISFQVTNKFDSRTILGEQGAEQLLGRGDMLFMQGGARITRVHGPFISDEEVEAVVNDLRSKGQPVYNADVVADEEPEESASGSSGGGKGGDGDGSSDLYEQAVNLVLRENRASTSFVQRHLSIGYNRAANIIDQMEREGIISPANHVGKREILASRSRGNDFDGKDEDGEGADGFS</sequence>
<dbReference type="Pfam" id="PF09397">
    <property type="entry name" value="FtsK_gamma"/>
    <property type="match status" value="1"/>
</dbReference>
<dbReference type="Pfam" id="PF01580">
    <property type="entry name" value="FtsK_SpoIIIE"/>
    <property type="match status" value="1"/>
</dbReference>
<evidence type="ECO:0000256" key="5">
    <source>
        <dbReference type="ARBA" id="ARBA00022618"/>
    </source>
</evidence>
<feature type="domain" description="FtsK" evidence="19">
    <location>
        <begin position="532"/>
        <end position="751"/>
    </location>
</feature>
<feature type="region of interest" description="Disordered" evidence="17">
    <location>
        <begin position="806"/>
        <end position="834"/>
    </location>
</feature>